<gene>
    <name evidence="3" type="ORF">DSM106972_043970</name>
</gene>
<evidence type="ECO:0000256" key="1">
    <source>
        <dbReference type="SAM" id="MobiDB-lite"/>
    </source>
</evidence>
<accession>A0A433VFE3</accession>
<evidence type="ECO:0000256" key="2">
    <source>
        <dbReference type="SAM" id="Phobius"/>
    </source>
</evidence>
<evidence type="ECO:0000313" key="4">
    <source>
        <dbReference type="Proteomes" id="UP000271624"/>
    </source>
</evidence>
<dbReference type="RefSeq" id="WP_127082790.1">
    <property type="nucleotide sequence ID" value="NZ_RSCL01000010.1"/>
</dbReference>
<feature type="region of interest" description="Disordered" evidence="1">
    <location>
        <begin position="1"/>
        <end position="87"/>
    </location>
</feature>
<feature type="compositionally biased region" description="Basic and acidic residues" evidence="1">
    <location>
        <begin position="67"/>
        <end position="84"/>
    </location>
</feature>
<feature type="compositionally biased region" description="Low complexity" evidence="1">
    <location>
        <begin position="688"/>
        <end position="702"/>
    </location>
</feature>
<feature type="compositionally biased region" description="Polar residues" evidence="1">
    <location>
        <begin position="11"/>
        <end position="45"/>
    </location>
</feature>
<proteinExistence type="predicted"/>
<feature type="compositionally biased region" description="Low complexity" evidence="1">
    <location>
        <begin position="46"/>
        <end position="60"/>
    </location>
</feature>
<sequence>MTTERDIPESWSRTTGNESENMTQLSRQRQPSDQKAPNVPGTNSNSKSVKQQQASKSKQVTPSRQPKRGENSRLETDGQLRDETSSSTEWKLPRWTKSWVLWTGLLAFVPGTIAFMSMAILLKLPAAPNCPSIFWPLASASVRLHCAQVAASKNNVEDLLQAINLVKQLPSNHPLRAEVDRYLEEWSRDVLRLADTSFQEGKLDEAIATANRIPSDMPASKIVKDKIEQWRSIWSKGEEIYKQAEEGMRNARWQQAFMDASRLLRVNNKFWQTTKYQQLNNLIAKSREDGEKLAKAEDLAKNGNIDNLKKAIKLAESVTADSYMYQKAQEAIPLFGRQMLDIAQKRLDSQEADEAISIAQQIPTNANLQTETEDFIAIAEAQRNAWIGTTSGLESAIAQAQQISPERAVYQKAQGLIARWQLEIQDVTRLDKARTLATQGTVTDLTAAIAEAQLVPASNPRAREARREINRWVGQIQTIEDRPFLDRAEQLALVQDAGSLQAAITEASQIRRGRALYPEARKRISEWTAIIQRAQDQPYLDRARELASSGDLSAAIQTASQITGNRALSNEALSAIGDWQGQVNARQDWKQAREVALQGTPEALAQAIRLAKRVPESSLLRNDVNPAIDQWSQQILDIARTQSESDLGRAIETARLIPRGTAAHSSARDQIRTWREYLNPEPPPQPEPQQTEQSQNTTTNGL</sequence>
<dbReference type="OrthoDB" id="503367at2"/>
<dbReference type="Proteomes" id="UP000271624">
    <property type="component" value="Unassembled WGS sequence"/>
</dbReference>
<feature type="region of interest" description="Disordered" evidence="1">
    <location>
        <begin position="660"/>
        <end position="702"/>
    </location>
</feature>
<evidence type="ECO:0008006" key="5">
    <source>
        <dbReference type="Google" id="ProtNLM"/>
    </source>
</evidence>
<organism evidence="3 4">
    <name type="scientific">Dulcicalothrix desertica PCC 7102</name>
    <dbReference type="NCBI Taxonomy" id="232991"/>
    <lineage>
        <taxon>Bacteria</taxon>
        <taxon>Bacillati</taxon>
        <taxon>Cyanobacteriota</taxon>
        <taxon>Cyanophyceae</taxon>
        <taxon>Nostocales</taxon>
        <taxon>Calotrichaceae</taxon>
        <taxon>Dulcicalothrix</taxon>
    </lineage>
</organism>
<evidence type="ECO:0000313" key="3">
    <source>
        <dbReference type="EMBL" id="RUT04828.1"/>
    </source>
</evidence>
<name>A0A433VFE3_9CYAN</name>
<keyword evidence="2" id="KW-0812">Transmembrane</keyword>
<feature type="compositionally biased region" description="Basic and acidic residues" evidence="1">
    <location>
        <begin position="666"/>
        <end position="675"/>
    </location>
</feature>
<keyword evidence="2" id="KW-1133">Transmembrane helix</keyword>
<dbReference type="EMBL" id="RSCL01000010">
    <property type="protein sequence ID" value="RUT04828.1"/>
    <property type="molecule type" value="Genomic_DNA"/>
</dbReference>
<reference evidence="3" key="2">
    <citation type="journal article" date="2019" name="Genome Biol. Evol.">
        <title>Day and night: Metabolic profiles and evolutionary relationships of six axenic non-marine cyanobacteria.</title>
        <authorList>
            <person name="Will S.E."/>
            <person name="Henke P."/>
            <person name="Boedeker C."/>
            <person name="Huang S."/>
            <person name="Brinkmann H."/>
            <person name="Rohde M."/>
            <person name="Jarek M."/>
            <person name="Friedl T."/>
            <person name="Seufert S."/>
            <person name="Schumacher M."/>
            <person name="Overmann J."/>
            <person name="Neumann-Schaal M."/>
            <person name="Petersen J."/>
        </authorList>
    </citation>
    <scope>NUCLEOTIDE SEQUENCE [LARGE SCALE GENOMIC DNA]</scope>
    <source>
        <strain evidence="3">PCC 7102</strain>
    </source>
</reference>
<feature type="transmembrane region" description="Helical" evidence="2">
    <location>
        <begin position="99"/>
        <end position="122"/>
    </location>
</feature>
<keyword evidence="2" id="KW-0472">Membrane</keyword>
<dbReference type="AlphaFoldDB" id="A0A433VFE3"/>
<reference evidence="3" key="1">
    <citation type="submission" date="2018-12" db="EMBL/GenBank/DDBJ databases">
        <authorList>
            <person name="Will S."/>
            <person name="Neumann-Schaal M."/>
            <person name="Henke P."/>
        </authorList>
    </citation>
    <scope>NUCLEOTIDE SEQUENCE</scope>
    <source>
        <strain evidence="3">PCC 7102</strain>
    </source>
</reference>
<comment type="caution">
    <text evidence="3">The sequence shown here is derived from an EMBL/GenBank/DDBJ whole genome shotgun (WGS) entry which is preliminary data.</text>
</comment>
<keyword evidence="4" id="KW-1185">Reference proteome</keyword>
<protein>
    <recommendedName>
        <fullName evidence="5">Chromosome segregation ATPase</fullName>
    </recommendedName>
</protein>